<name>A0A166ECT4_9EURY</name>
<proteinExistence type="predicted"/>
<keyword evidence="3" id="KW-1185">Reference proteome</keyword>
<dbReference type="PANTHER" id="PTHR30002">
    <property type="entry name" value="EPOXYQUEUOSINE REDUCTASE"/>
    <property type="match status" value="1"/>
</dbReference>
<organism evidence="2 3">
    <name type="scientific">Methanobrevibacter curvatus</name>
    <dbReference type="NCBI Taxonomy" id="49547"/>
    <lineage>
        <taxon>Archaea</taxon>
        <taxon>Methanobacteriati</taxon>
        <taxon>Methanobacteriota</taxon>
        <taxon>Methanomada group</taxon>
        <taxon>Methanobacteria</taxon>
        <taxon>Methanobacteriales</taxon>
        <taxon>Methanobacteriaceae</taxon>
        <taxon>Methanobrevibacter</taxon>
    </lineage>
</organism>
<reference evidence="2 3" key="1">
    <citation type="submission" date="2016-04" db="EMBL/GenBank/DDBJ databases">
        <title>Genome sequence of Methanobrevibacter curvatus DSM 11111.</title>
        <authorList>
            <person name="Poehlein A."/>
            <person name="Seedorf H."/>
            <person name="Daniel R."/>
        </authorList>
    </citation>
    <scope>NUCLEOTIDE SEQUENCE [LARGE SCALE GENOMIC DNA]</scope>
    <source>
        <strain evidence="2 3">DSM 11111</strain>
    </source>
</reference>
<dbReference type="AlphaFoldDB" id="A0A166ECT4"/>
<gene>
    <name evidence="2" type="primary">queG</name>
    <name evidence="2" type="ORF">MBCUR_00480</name>
</gene>
<keyword evidence="1" id="KW-0408">Iron</keyword>
<dbReference type="EMBL" id="LWMV01000009">
    <property type="protein sequence ID" value="KZX16514.1"/>
    <property type="molecule type" value="Genomic_DNA"/>
</dbReference>
<evidence type="ECO:0000256" key="1">
    <source>
        <dbReference type="ARBA" id="ARBA00022485"/>
    </source>
</evidence>
<dbReference type="Proteomes" id="UP000077245">
    <property type="component" value="Unassembled WGS sequence"/>
</dbReference>
<dbReference type="STRING" id="49547.MBCUR_00480"/>
<dbReference type="InterPro" id="IPR004453">
    <property type="entry name" value="QueG"/>
</dbReference>
<dbReference type="PATRIC" id="fig|49547.3.peg.50"/>
<comment type="caution">
    <text evidence="2">The sequence shown here is derived from an EMBL/GenBank/DDBJ whole genome shotgun (WGS) entry which is preliminary data.</text>
</comment>
<dbReference type="OrthoDB" id="130074at2157"/>
<dbReference type="GO" id="GO:0051539">
    <property type="term" value="F:4 iron, 4 sulfur cluster binding"/>
    <property type="evidence" value="ECO:0007669"/>
    <property type="project" value="UniProtKB-KW"/>
</dbReference>
<dbReference type="GO" id="GO:0008616">
    <property type="term" value="P:tRNA queuosine(34) biosynthetic process"/>
    <property type="evidence" value="ECO:0007669"/>
    <property type="project" value="InterPro"/>
</dbReference>
<keyword evidence="1" id="KW-0479">Metal-binding</keyword>
<dbReference type="GO" id="GO:0052693">
    <property type="term" value="F:epoxyqueuosine reductase activity"/>
    <property type="evidence" value="ECO:0007669"/>
    <property type="project" value="TreeGrafter"/>
</dbReference>
<accession>A0A166ECT4</accession>
<evidence type="ECO:0000313" key="3">
    <source>
        <dbReference type="Proteomes" id="UP000077245"/>
    </source>
</evidence>
<keyword evidence="1" id="KW-0004">4Fe-4S</keyword>
<dbReference type="RefSeq" id="WP_067088728.1">
    <property type="nucleotide sequence ID" value="NZ_LWMV01000009.1"/>
</dbReference>
<dbReference type="PANTHER" id="PTHR30002:SF4">
    <property type="entry name" value="EPOXYQUEUOSINE REDUCTASE"/>
    <property type="match status" value="1"/>
</dbReference>
<sequence>MDEELTNLIKKMVIDLGASEVGIVSNEMILNGPDTIDLTYPLKTAKSAIIFAVSLNQDLIDEYLGKVNQKMNLNKIRTTTFAGGIGLELEGLIRQLGYDAVALNPNYVYRFDSENGLDDRKPPLSHIFLGLISGIGFLGHNGLLITKKDGAAIVLSTVVTSAELIPTKPLNPKDNYCDKCNLCVGACIPKYLNKNEVEISLNNLKYKTREYKNKKRCVLVCAGYTGLNPSKKWSTWSSGRFDVLDNDEELVESIKQHVPAYLKRKRNAGVFYHPLAPGYQMEYSCSTCQLICHPDKDVRKKRYNLIRSSGVVIEDEIGNRMAISPEKAEKYINSLNEDRKKLFVDE</sequence>
<protein>
    <submittedName>
        <fullName evidence="2">Epoxyqueuosine reductase</fullName>
    </submittedName>
</protein>
<keyword evidence="1" id="KW-0411">Iron-sulfur</keyword>
<evidence type="ECO:0000313" key="2">
    <source>
        <dbReference type="EMBL" id="KZX16514.1"/>
    </source>
</evidence>